<organism evidence="17 18">
    <name type="scientific">Amanita thiersii Skay4041</name>
    <dbReference type="NCBI Taxonomy" id="703135"/>
    <lineage>
        <taxon>Eukaryota</taxon>
        <taxon>Fungi</taxon>
        <taxon>Dikarya</taxon>
        <taxon>Basidiomycota</taxon>
        <taxon>Agaricomycotina</taxon>
        <taxon>Agaricomycetes</taxon>
        <taxon>Agaricomycetidae</taxon>
        <taxon>Agaricales</taxon>
        <taxon>Pluteineae</taxon>
        <taxon>Amanitaceae</taxon>
        <taxon>Amanita</taxon>
    </lineage>
</organism>
<evidence type="ECO:0000256" key="1">
    <source>
        <dbReference type="ARBA" id="ARBA00001973"/>
    </source>
</evidence>
<comment type="subcellular location">
    <subcellularLocation>
        <location evidence="2">Secreted</location>
    </subcellularLocation>
</comment>
<reference evidence="17 18" key="1">
    <citation type="submission" date="2014-02" db="EMBL/GenBank/DDBJ databases">
        <title>Transposable element dynamics among asymbiotic and ectomycorrhizal Amanita fungi.</title>
        <authorList>
            <consortium name="DOE Joint Genome Institute"/>
            <person name="Hess J."/>
            <person name="Skrede I."/>
            <person name="Wolfe B."/>
            <person name="LaButti K."/>
            <person name="Ohm R.A."/>
            <person name="Grigoriev I.V."/>
            <person name="Pringle A."/>
        </authorList>
    </citation>
    <scope>NUCLEOTIDE SEQUENCE [LARGE SCALE GENOMIC DNA]</scope>
    <source>
        <strain evidence="17 18">SKay4041</strain>
    </source>
</reference>
<evidence type="ECO:0000256" key="12">
    <source>
        <dbReference type="ARBA" id="ARBA00023326"/>
    </source>
</evidence>
<evidence type="ECO:0000256" key="4">
    <source>
        <dbReference type="ARBA" id="ARBA00022723"/>
    </source>
</evidence>
<dbReference type="PANTHER" id="PTHR33353">
    <property type="entry name" value="PUTATIVE (AFU_ORTHOLOGUE AFUA_1G12560)-RELATED"/>
    <property type="match status" value="1"/>
</dbReference>
<dbReference type="GO" id="GO:0004497">
    <property type="term" value="F:monooxygenase activity"/>
    <property type="evidence" value="ECO:0007669"/>
    <property type="project" value="UniProtKB-KW"/>
</dbReference>
<dbReference type="GO" id="GO:0046872">
    <property type="term" value="F:metal ion binding"/>
    <property type="evidence" value="ECO:0007669"/>
    <property type="project" value="UniProtKB-KW"/>
</dbReference>
<dbReference type="OrthoDB" id="4849160at2759"/>
<evidence type="ECO:0000256" key="8">
    <source>
        <dbReference type="ARBA" id="ARBA00023008"/>
    </source>
</evidence>
<keyword evidence="8" id="KW-0186">Copper</keyword>
<gene>
    <name evidence="17" type="ORF">AMATHDRAFT_126018</name>
</gene>
<keyword evidence="10" id="KW-1015">Disulfide bond</keyword>
<dbReference type="PANTHER" id="PTHR33353:SF10">
    <property type="entry name" value="ENDO-BETA-1,4-GLUCANASE D"/>
    <property type="match status" value="1"/>
</dbReference>
<evidence type="ECO:0000256" key="11">
    <source>
        <dbReference type="ARBA" id="ARBA00023277"/>
    </source>
</evidence>
<keyword evidence="11" id="KW-0119">Carbohydrate metabolism</keyword>
<dbReference type="STRING" id="703135.A0A2A9N717"/>
<dbReference type="InterPro" id="IPR049892">
    <property type="entry name" value="AA9"/>
</dbReference>
<keyword evidence="9 17" id="KW-0503">Monooxygenase</keyword>
<dbReference type="InterPro" id="IPR005103">
    <property type="entry name" value="AA9_LPMO"/>
</dbReference>
<proteinExistence type="inferred from homology"/>
<feature type="domain" description="Auxiliary Activity family 9 catalytic" evidence="16">
    <location>
        <begin position="3"/>
        <end position="170"/>
    </location>
</feature>
<keyword evidence="6" id="KW-0136">Cellulose degradation</keyword>
<dbReference type="EMBL" id="KZ302309">
    <property type="protein sequence ID" value="PFH45699.1"/>
    <property type="molecule type" value="Genomic_DNA"/>
</dbReference>
<dbReference type="Gene3D" id="2.70.50.70">
    <property type="match status" value="1"/>
</dbReference>
<dbReference type="EC" id="1.14.99.56" evidence="15"/>
<keyword evidence="18" id="KW-1185">Reference proteome</keyword>
<dbReference type="AlphaFoldDB" id="A0A2A9N717"/>
<keyword evidence="3" id="KW-0964">Secreted</keyword>
<dbReference type="GO" id="GO:0030245">
    <property type="term" value="P:cellulose catabolic process"/>
    <property type="evidence" value="ECO:0007669"/>
    <property type="project" value="UniProtKB-KW"/>
</dbReference>
<evidence type="ECO:0000256" key="5">
    <source>
        <dbReference type="ARBA" id="ARBA00022729"/>
    </source>
</evidence>
<dbReference type="Proteomes" id="UP000242287">
    <property type="component" value="Unassembled WGS sequence"/>
</dbReference>
<evidence type="ECO:0000256" key="2">
    <source>
        <dbReference type="ARBA" id="ARBA00004613"/>
    </source>
</evidence>
<comment type="catalytic activity">
    <reaction evidence="14">
        <text>[(1-&gt;4)-beta-D-glucosyl]n+m + reduced acceptor + O2 = 4-dehydro-beta-D-glucosyl-[(1-&gt;4)-beta-D-glucosyl]n-1 + [(1-&gt;4)-beta-D-glucosyl]m + acceptor + H2O.</text>
        <dbReference type="EC" id="1.14.99.56"/>
    </reaction>
</comment>
<feature type="non-terminal residue" evidence="17">
    <location>
        <position position="187"/>
    </location>
</feature>
<evidence type="ECO:0000256" key="14">
    <source>
        <dbReference type="ARBA" id="ARBA00045077"/>
    </source>
</evidence>
<evidence type="ECO:0000256" key="9">
    <source>
        <dbReference type="ARBA" id="ARBA00023033"/>
    </source>
</evidence>
<evidence type="ECO:0000313" key="18">
    <source>
        <dbReference type="Proteomes" id="UP000242287"/>
    </source>
</evidence>
<evidence type="ECO:0000256" key="7">
    <source>
        <dbReference type="ARBA" id="ARBA00023002"/>
    </source>
</evidence>
<evidence type="ECO:0000256" key="6">
    <source>
        <dbReference type="ARBA" id="ARBA00023001"/>
    </source>
</evidence>
<dbReference type="Pfam" id="PF03443">
    <property type="entry name" value="AA9"/>
    <property type="match status" value="1"/>
</dbReference>
<evidence type="ECO:0000313" key="17">
    <source>
        <dbReference type="EMBL" id="PFH45699.1"/>
    </source>
</evidence>
<evidence type="ECO:0000256" key="15">
    <source>
        <dbReference type="ARBA" id="ARBA00047174"/>
    </source>
</evidence>
<feature type="non-terminal residue" evidence="17">
    <location>
        <position position="1"/>
    </location>
</feature>
<comment type="cofactor">
    <cofactor evidence="1">
        <name>Cu(2+)</name>
        <dbReference type="ChEBI" id="CHEBI:29036"/>
    </cofactor>
</comment>
<sequence>VEPVTNTTSPDMACGRGASKVNKTATATPGSYMKFVWRGRDDYQRWPYKVGPVLTYLASCGKSCPDFDHSQAQWFKIAEYGIKSDEKWVQEDASSGISVIIPSKLKAGPYLVRHEIINLERASELGQAEFYMSCAQIEVTGSETGIAEPNEMVSFPGAYNATDPGIYITHPSHLERSHYQFPGPYLA</sequence>
<evidence type="ECO:0000256" key="3">
    <source>
        <dbReference type="ARBA" id="ARBA00022525"/>
    </source>
</evidence>
<keyword evidence="12" id="KW-0624">Polysaccharide degradation</keyword>
<keyword evidence="7" id="KW-0560">Oxidoreductase</keyword>
<dbReference type="CDD" id="cd21175">
    <property type="entry name" value="LPMO_AA9"/>
    <property type="match status" value="1"/>
</dbReference>
<evidence type="ECO:0000259" key="16">
    <source>
        <dbReference type="Pfam" id="PF03443"/>
    </source>
</evidence>
<name>A0A2A9N717_9AGAR</name>
<accession>A0A2A9N717</accession>
<keyword evidence="4" id="KW-0479">Metal-binding</keyword>
<evidence type="ECO:0000256" key="10">
    <source>
        <dbReference type="ARBA" id="ARBA00023157"/>
    </source>
</evidence>
<dbReference type="GO" id="GO:0005576">
    <property type="term" value="C:extracellular region"/>
    <property type="evidence" value="ECO:0007669"/>
    <property type="project" value="UniProtKB-SubCell"/>
</dbReference>
<comment type="similarity">
    <text evidence="13">Belongs to the polysaccharide monooxygenase AA9 family.</text>
</comment>
<keyword evidence="5" id="KW-0732">Signal</keyword>
<protein>
    <recommendedName>
        <fullName evidence="15">lytic cellulose monooxygenase (C4-dehydrogenating)</fullName>
        <ecNumber evidence="15">1.14.99.56</ecNumber>
    </recommendedName>
</protein>
<evidence type="ECO:0000256" key="13">
    <source>
        <dbReference type="ARBA" id="ARBA00044502"/>
    </source>
</evidence>